<proteinExistence type="predicted"/>
<dbReference type="Gene3D" id="3.40.30.10">
    <property type="entry name" value="Glutaredoxin"/>
    <property type="match status" value="1"/>
</dbReference>
<protein>
    <submittedName>
        <fullName evidence="2">Thioredoxin family protein</fullName>
    </submittedName>
</protein>
<dbReference type="Pfam" id="PF00085">
    <property type="entry name" value="Thioredoxin"/>
    <property type="match status" value="1"/>
</dbReference>
<dbReference type="InterPro" id="IPR036249">
    <property type="entry name" value="Thioredoxin-like_sf"/>
</dbReference>
<dbReference type="Proteomes" id="UP001596513">
    <property type="component" value="Unassembled WGS sequence"/>
</dbReference>
<reference evidence="2" key="1">
    <citation type="journal article" date="2014" name="Int. J. Syst. Evol. Microbiol.">
        <title>Complete genome of a new Firmicutes species belonging to the dominant human colonic microbiota ('Ruminococcus bicirculans') reveals two chromosomes and a selective capacity to utilize plant glucans.</title>
        <authorList>
            <consortium name="NISC Comparative Sequencing Program"/>
            <person name="Wegmann U."/>
            <person name="Louis P."/>
            <person name="Goesmann A."/>
            <person name="Henrissat B."/>
            <person name="Duncan S.H."/>
            <person name="Flint H.J."/>
        </authorList>
    </citation>
    <scope>NUCLEOTIDE SEQUENCE</scope>
    <source>
        <strain evidence="2">JCM 19635</strain>
    </source>
</reference>
<evidence type="ECO:0000313" key="2">
    <source>
        <dbReference type="EMBL" id="MFC7670769.1"/>
    </source>
</evidence>
<dbReference type="EMBL" id="JBHTEK010000004">
    <property type="protein sequence ID" value="MFC7670769.1"/>
    <property type="molecule type" value="Genomic_DNA"/>
</dbReference>
<dbReference type="CDD" id="cd02947">
    <property type="entry name" value="TRX_family"/>
    <property type="match status" value="1"/>
</dbReference>
<gene>
    <name evidence="2" type="ORF">ACFQT0_27820</name>
    <name evidence="3" type="ORF">ACFQT0_28635</name>
</gene>
<evidence type="ECO:0000313" key="3">
    <source>
        <dbReference type="EMBL" id="MFC7670917.1"/>
    </source>
</evidence>
<name>A0ABW2UEK7_9BACT</name>
<comment type="caution">
    <text evidence="2">The sequence shown here is derived from an EMBL/GenBank/DDBJ whole genome shotgun (WGS) entry which is preliminary data.</text>
</comment>
<reference evidence="2" key="3">
    <citation type="submission" date="2024-09" db="EMBL/GenBank/DDBJ databases">
        <authorList>
            <person name="Sun Q."/>
            <person name="Mori K."/>
        </authorList>
    </citation>
    <scope>NUCLEOTIDE SEQUENCE</scope>
    <source>
        <strain evidence="2">JCM 19635</strain>
    </source>
</reference>
<dbReference type="RefSeq" id="WP_380206477.1">
    <property type="nucleotide sequence ID" value="NZ_JBHTEK010000004.1"/>
</dbReference>
<dbReference type="EMBL" id="JBHTEK010000004">
    <property type="protein sequence ID" value="MFC7670917.1"/>
    <property type="molecule type" value="Genomic_DNA"/>
</dbReference>
<dbReference type="InterPro" id="IPR013766">
    <property type="entry name" value="Thioredoxin_domain"/>
</dbReference>
<sequence>MGLLETDDAGLRLLVHEHPKAIAMFTADHCATCAQLRPIFELFATNKAYAGITFLHLNANQNPVAKQSLQQQNAPFFVSYDQGRLLHCDTLHTEQQVRAMLHALHQHAY</sequence>
<feature type="domain" description="Thioredoxin" evidence="1">
    <location>
        <begin position="15"/>
        <end position="87"/>
    </location>
</feature>
<accession>A0ABW2UEK7</accession>
<evidence type="ECO:0000259" key="1">
    <source>
        <dbReference type="Pfam" id="PF00085"/>
    </source>
</evidence>
<evidence type="ECO:0000313" key="4">
    <source>
        <dbReference type="Proteomes" id="UP001596513"/>
    </source>
</evidence>
<reference evidence="4" key="2">
    <citation type="journal article" date="2019" name="Int. J. Syst. Evol. Microbiol.">
        <title>The Global Catalogue of Microorganisms (GCM) 10K type strain sequencing project: providing services to taxonomists for standard genome sequencing and annotation.</title>
        <authorList>
            <consortium name="The Broad Institute Genomics Platform"/>
            <consortium name="The Broad Institute Genome Sequencing Center for Infectious Disease"/>
            <person name="Wu L."/>
            <person name="Ma J."/>
        </authorList>
    </citation>
    <scope>NUCLEOTIDE SEQUENCE [LARGE SCALE GENOMIC DNA]</scope>
    <source>
        <strain evidence="4">JCM 19635</strain>
    </source>
</reference>
<dbReference type="SUPFAM" id="SSF52833">
    <property type="entry name" value="Thioredoxin-like"/>
    <property type="match status" value="1"/>
</dbReference>
<keyword evidence="4" id="KW-1185">Reference proteome</keyword>
<organism evidence="2 4">
    <name type="scientific">Hymenobacter humi</name>
    <dbReference type="NCBI Taxonomy" id="1411620"/>
    <lineage>
        <taxon>Bacteria</taxon>
        <taxon>Pseudomonadati</taxon>
        <taxon>Bacteroidota</taxon>
        <taxon>Cytophagia</taxon>
        <taxon>Cytophagales</taxon>
        <taxon>Hymenobacteraceae</taxon>
        <taxon>Hymenobacter</taxon>
    </lineage>
</organism>